<comment type="caution">
    <text evidence="2">The sequence shown here is derived from an EMBL/GenBank/DDBJ whole genome shotgun (WGS) entry which is preliminary data.</text>
</comment>
<proteinExistence type="predicted"/>
<protein>
    <submittedName>
        <fullName evidence="2">Uncharacterized protein</fullName>
    </submittedName>
</protein>
<accession>A0A8B3S2E1</accession>
<feature type="transmembrane region" description="Helical" evidence="1">
    <location>
        <begin position="485"/>
        <end position="507"/>
    </location>
</feature>
<keyword evidence="1" id="KW-0472">Membrane</keyword>
<evidence type="ECO:0000313" key="2">
    <source>
        <dbReference type="EMBL" id="RZB29416.1"/>
    </source>
</evidence>
<evidence type="ECO:0000313" key="3">
    <source>
        <dbReference type="Proteomes" id="UP000291831"/>
    </source>
</evidence>
<evidence type="ECO:0000256" key="1">
    <source>
        <dbReference type="SAM" id="Phobius"/>
    </source>
</evidence>
<keyword evidence="1" id="KW-0812">Transmembrane</keyword>
<dbReference type="AlphaFoldDB" id="A0A8B3S2E1"/>
<dbReference type="Proteomes" id="UP000291831">
    <property type="component" value="Unassembled WGS sequence"/>
</dbReference>
<dbReference type="EMBL" id="RPGO01000028">
    <property type="protein sequence ID" value="RZB29416.1"/>
    <property type="molecule type" value="Genomic_DNA"/>
</dbReference>
<keyword evidence="1" id="KW-1133">Transmembrane helix</keyword>
<name>A0A8B3S2E1_9EURY</name>
<sequence>MNKINSALLALALISMLCGTASAVYEWEQVNEEGFGDLTNDYAWAMHEYNNYLYVGTLNTNFSHPPSALNDGLEIWRSPSGDPGTWEQVLGPSGTQLLAHPITGDILPARAGFYTGCLGARGMEVYKNLLWVGTSNPFFGCQIWVTNGTHWKRANNPGFGGYLNWNANNTATRGIIAFNGTIYAEAQNTKEGAGVWKYTGPTDFDSIGTLVNQSKWVPVNMPGFGEPATNVGIGELIRFDPLTDGENIEYLYAGTWNISDTQLAQMLLGDVSYLVGCQVWRTNGTVDPSESPRLIWEKVMDGGFGDPQNGGITSSTVFDNALYMGTGNLADQAEVWRTTDGIDWEPVTTTGFLESGGFGTVYMWRMVVYKDRLVVGTFNPTLGGQVWGSTSGHPHTFEQVNVNGMNGERKLPAFNFGGFTIYGIDQYGIRSFAVFNDSLYLGTASWGDWVDRYAGTNYSKYVGCEVWRCKDTQVVYTVEPTPVPALTPIGMLALIGAVGLILILGTIRRRED</sequence>
<reference evidence="3" key="1">
    <citation type="submission" date="2019-01" db="EMBL/GenBank/DDBJ databases">
        <title>Anaerobic oxidation of ethane by archaea from a marine hydrocarbon seep.</title>
        <authorList>
            <person name="Musat F."/>
        </authorList>
    </citation>
    <scope>NUCLEOTIDE SEQUENCE [LARGE SCALE GENOMIC DNA]</scope>
</reference>
<gene>
    <name evidence="2" type="ORF">AEth_01233</name>
</gene>
<organism evidence="2 3">
    <name type="scientific">Candidatus Argoarchaeum ethanivorans</name>
    <dbReference type="NCBI Taxonomy" id="2608793"/>
    <lineage>
        <taxon>Archaea</taxon>
        <taxon>Methanobacteriati</taxon>
        <taxon>Methanobacteriota</taxon>
        <taxon>Stenosarchaea group</taxon>
        <taxon>Methanomicrobia</taxon>
        <taxon>Methanosarcinales</taxon>
        <taxon>Methanosarcinales incertae sedis</taxon>
        <taxon>GOM Arc I cluster</taxon>
        <taxon>Candidatus Argoarchaeum</taxon>
    </lineage>
</organism>